<dbReference type="AlphaFoldDB" id="A0A0B5FT94"/>
<proteinExistence type="inferred from homology"/>
<dbReference type="InterPro" id="IPR027417">
    <property type="entry name" value="P-loop_NTPase"/>
</dbReference>
<comment type="pathway">
    <text evidence="8">Cofactor biosynthesis; coenzyme A biosynthesis; CoA from (R)-pantothenate: step 5/5.</text>
</comment>
<dbReference type="GO" id="GO:0005524">
    <property type="term" value="F:ATP binding"/>
    <property type="evidence" value="ECO:0007669"/>
    <property type="project" value="UniProtKB-UniRule"/>
</dbReference>
<reference evidence="10 11" key="1">
    <citation type="journal article" date="2015" name="Genome Announc.">
        <title>Genomes of Geoalkalibacter ferrihydriticus Z-0531T and Geoalkalibacter subterraneus Red1T, Two Haloalkaliphilic Metal-Reducing Deltaproteobacteria.</title>
        <authorList>
            <person name="Badalamenti J.P."/>
            <person name="Krajmalnik-Brown R."/>
            <person name="Torres C.I."/>
            <person name="Bond D.R."/>
        </authorList>
    </citation>
    <scope>NUCLEOTIDE SEQUENCE [LARGE SCALE GENOMIC DNA]</scope>
    <source>
        <strain evidence="10 11">Red1</strain>
    </source>
</reference>
<keyword evidence="11" id="KW-1185">Reference proteome</keyword>
<dbReference type="HOGENOM" id="CLU_057180_0_0_7"/>
<name>A0A0B5FT94_9BACT</name>
<dbReference type="STRING" id="483547.GSUB_03200"/>
<keyword evidence="4 8" id="KW-0547">Nucleotide-binding</keyword>
<keyword evidence="3 8" id="KW-0808">Transferase</keyword>
<dbReference type="InterPro" id="IPR001977">
    <property type="entry name" value="Depp_CoAkinase"/>
</dbReference>
<gene>
    <name evidence="8" type="primary">coaE</name>
    <name evidence="10" type="ORF">GSUB_03200</name>
</gene>
<keyword evidence="2 8" id="KW-0963">Cytoplasm</keyword>
<dbReference type="NCBIfam" id="TIGR00152">
    <property type="entry name" value="dephospho-CoA kinase"/>
    <property type="match status" value="1"/>
</dbReference>
<dbReference type="PANTHER" id="PTHR10695:SF46">
    <property type="entry name" value="BIFUNCTIONAL COENZYME A SYNTHASE-RELATED"/>
    <property type="match status" value="1"/>
</dbReference>
<dbReference type="PROSITE" id="PS51219">
    <property type="entry name" value="DPCK"/>
    <property type="match status" value="1"/>
</dbReference>
<dbReference type="Gene3D" id="3.40.50.300">
    <property type="entry name" value="P-loop containing nucleotide triphosphate hydrolases"/>
    <property type="match status" value="1"/>
</dbReference>
<dbReference type="OrthoDB" id="9812943at2"/>
<dbReference type="GO" id="GO:0015937">
    <property type="term" value="P:coenzyme A biosynthetic process"/>
    <property type="evidence" value="ECO:0007669"/>
    <property type="project" value="UniProtKB-UniRule"/>
</dbReference>
<comment type="function">
    <text evidence="8">Catalyzes the phosphorylation of the 3'-hydroxyl group of dephosphocoenzyme A to form coenzyme A.</text>
</comment>
<dbReference type="KEGG" id="gsb:GSUB_03200"/>
<protein>
    <recommendedName>
        <fullName evidence="8 9">Dephospho-CoA kinase</fullName>
        <ecNumber evidence="8 9">2.7.1.24</ecNumber>
    </recommendedName>
    <alternativeName>
        <fullName evidence="8">Dephosphocoenzyme A kinase</fullName>
    </alternativeName>
</protein>
<sequence>MVLGITGGIASGKSFVADLFRRLGAAVISADDLARDVVRPGGKVLEGLVEHFGRSILADDGTLDRNALGRRIFADEKQRQALNSLIHPAIASLAEQRLAEARRADHPLVVYEAPLLFEAGAQNRVDAVLVVKVDPQTQLKRLMERDGIDEKSARRKIAAQMPQAEKLARADFVIDNSYDRDQTRLQAEQLFERLAGRNKNAP</sequence>
<dbReference type="GO" id="GO:0004140">
    <property type="term" value="F:dephospho-CoA kinase activity"/>
    <property type="evidence" value="ECO:0007669"/>
    <property type="project" value="UniProtKB-UniRule"/>
</dbReference>
<evidence type="ECO:0000256" key="5">
    <source>
        <dbReference type="ARBA" id="ARBA00022777"/>
    </source>
</evidence>
<keyword evidence="7 8" id="KW-0173">Coenzyme A biosynthesis</keyword>
<comment type="similarity">
    <text evidence="1 8">Belongs to the CoaE family.</text>
</comment>
<dbReference type="Proteomes" id="UP000035036">
    <property type="component" value="Chromosome"/>
</dbReference>
<dbReference type="EC" id="2.7.1.24" evidence="8 9"/>
<evidence type="ECO:0000256" key="7">
    <source>
        <dbReference type="ARBA" id="ARBA00022993"/>
    </source>
</evidence>
<evidence type="ECO:0000256" key="2">
    <source>
        <dbReference type="ARBA" id="ARBA00022490"/>
    </source>
</evidence>
<keyword evidence="5 8" id="KW-0418">Kinase</keyword>
<keyword evidence="6 8" id="KW-0067">ATP-binding</keyword>
<evidence type="ECO:0000256" key="3">
    <source>
        <dbReference type="ARBA" id="ARBA00022679"/>
    </source>
</evidence>
<feature type="binding site" evidence="8">
    <location>
        <begin position="10"/>
        <end position="15"/>
    </location>
    <ligand>
        <name>ATP</name>
        <dbReference type="ChEBI" id="CHEBI:30616"/>
    </ligand>
</feature>
<dbReference type="RefSeq" id="WP_040201991.1">
    <property type="nucleotide sequence ID" value="NZ_CP010311.1"/>
</dbReference>
<evidence type="ECO:0000256" key="1">
    <source>
        <dbReference type="ARBA" id="ARBA00009018"/>
    </source>
</evidence>
<dbReference type="PANTHER" id="PTHR10695">
    <property type="entry name" value="DEPHOSPHO-COA KINASE-RELATED"/>
    <property type="match status" value="1"/>
</dbReference>
<dbReference type="UniPathway" id="UPA00241">
    <property type="reaction ID" value="UER00356"/>
</dbReference>
<dbReference type="GO" id="GO:0005737">
    <property type="term" value="C:cytoplasm"/>
    <property type="evidence" value="ECO:0007669"/>
    <property type="project" value="UniProtKB-SubCell"/>
</dbReference>
<comment type="catalytic activity">
    <reaction evidence="8">
        <text>3'-dephospho-CoA + ATP = ADP + CoA + H(+)</text>
        <dbReference type="Rhea" id="RHEA:18245"/>
        <dbReference type="ChEBI" id="CHEBI:15378"/>
        <dbReference type="ChEBI" id="CHEBI:30616"/>
        <dbReference type="ChEBI" id="CHEBI:57287"/>
        <dbReference type="ChEBI" id="CHEBI:57328"/>
        <dbReference type="ChEBI" id="CHEBI:456216"/>
        <dbReference type="EC" id="2.7.1.24"/>
    </reaction>
</comment>
<dbReference type="HAMAP" id="MF_00376">
    <property type="entry name" value="Dephospho_CoA_kinase"/>
    <property type="match status" value="1"/>
</dbReference>
<dbReference type="SUPFAM" id="SSF52540">
    <property type="entry name" value="P-loop containing nucleoside triphosphate hydrolases"/>
    <property type="match status" value="1"/>
</dbReference>
<dbReference type="FunFam" id="3.40.50.300:FF:000991">
    <property type="entry name" value="Dephospho-CoA kinase"/>
    <property type="match status" value="1"/>
</dbReference>
<dbReference type="Pfam" id="PF01121">
    <property type="entry name" value="CoaE"/>
    <property type="match status" value="1"/>
</dbReference>
<accession>A0A0B5FT94</accession>
<evidence type="ECO:0000313" key="11">
    <source>
        <dbReference type="Proteomes" id="UP000035036"/>
    </source>
</evidence>
<comment type="subcellular location">
    <subcellularLocation>
        <location evidence="8">Cytoplasm</location>
    </subcellularLocation>
</comment>
<evidence type="ECO:0000313" key="10">
    <source>
        <dbReference type="EMBL" id="AJF07879.1"/>
    </source>
</evidence>
<evidence type="ECO:0000256" key="8">
    <source>
        <dbReference type="HAMAP-Rule" id="MF_00376"/>
    </source>
</evidence>
<dbReference type="EMBL" id="CP010311">
    <property type="protein sequence ID" value="AJF07879.1"/>
    <property type="molecule type" value="Genomic_DNA"/>
</dbReference>
<evidence type="ECO:0000256" key="4">
    <source>
        <dbReference type="ARBA" id="ARBA00022741"/>
    </source>
</evidence>
<evidence type="ECO:0000256" key="9">
    <source>
        <dbReference type="NCBIfam" id="TIGR00152"/>
    </source>
</evidence>
<evidence type="ECO:0000256" key="6">
    <source>
        <dbReference type="ARBA" id="ARBA00022840"/>
    </source>
</evidence>
<organism evidence="10 11">
    <name type="scientific">Geoalkalibacter subterraneus</name>
    <dbReference type="NCBI Taxonomy" id="483547"/>
    <lineage>
        <taxon>Bacteria</taxon>
        <taxon>Pseudomonadati</taxon>
        <taxon>Thermodesulfobacteriota</taxon>
        <taxon>Desulfuromonadia</taxon>
        <taxon>Desulfuromonadales</taxon>
        <taxon>Geoalkalibacteraceae</taxon>
        <taxon>Geoalkalibacter</taxon>
    </lineage>
</organism>
<dbReference type="CDD" id="cd02022">
    <property type="entry name" value="DPCK"/>
    <property type="match status" value="1"/>
</dbReference>